<reference evidence="6" key="1">
    <citation type="journal article" date="2019" name="Int. J. Syst. Evol. Microbiol.">
        <title>The Global Catalogue of Microorganisms (GCM) 10K type strain sequencing project: providing services to taxonomists for standard genome sequencing and annotation.</title>
        <authorList>
            <consortium name="The Broad Institute Genomics Platform"/>
            <consortium name="The Broad Institute Genome Sequencing Center for Infectious Disease"/>
            <person name="Wu L."/>
            <person name="Ma J."/>
        </authorList>
    </citation>
    <scope>NUCLEOTIDE SEQUENCE [LARGE SCALE GENOMIC DNA]</scope>
    <source>
        <strain evidence="6">CCUG 50347</strain>
    </source>
</reference>
<evidence type="ECO:0000256" key="3">
    <source>
        <dbReference type="ARBA" id="ARBA00022750"/>
    </source>
</evidence>
<dbReference type="GO" id="GO:0008233">
    <property type="term" value="F:peptidase activity"/>
    <property type="evidence" value="ECO:0007669"/>
    <property type="project" value="UniProtKB-KW"/>
</dbReference>
<dbReference type="PRINTS" id="PR00446">
    <property type="entry name" value="HYDRGNUPTAKE"/>
</dbReference>
<dbReference type="PANTHER" id="PTHR30302">
    <property type="entry name" value="HYDROGENASE 1 MATURATION PROTEASE"/>
    <property type="match status" value="1"/>
</dbReference>
<gene>
    <name evidence="5" type="ORF">ACFPEL_01825</name>
</gene>
<dbReference type="Proteomes" id="UP001595909">
    <property type="component" value="Unassembled WGS sequence"/>
</dbReference>
<dbReference type="RefSeq" id="WP_274186758.1">
    <property type="nucleotide sequence ID" value="NZ_BAABHN010000003.1"/>
</dbReference>
<evidence type="ECO:0000256" key="1">
    <source>
        <dbReference type="ARBA" id="ARBA00006814"/>
    </source>
</evidence>
<name>A0ABV9RAE1_9PSEU</name>
<protein>
    <submittedName>
        <fullName evidence="5">Hydrogenase maturation protease</fullName>
    </submittedName>
</protein>
<comment type="similarity">
    <text evidence="1">Belongs to the peptidase A31 family.</text>
</comment>
<evidence type="ECO:0000256" key="2">
    <source>
        <dbReference type="ARBA" id="ARBA00022670"/>
    </source>
</evidence>
<organism evidence="5 6">
    <name type="scientific">Actinomycetospora chibensis</name>
    <dbReference type="NCBI Taxonomy" id="663606"/>
    <lineage>
        <taxon>Bacteria</taxon>
        <taxon>Bacillati</taxon>
        <taxon>Actinomycetota</taxon>
        <taxon>Actinomycetes</taxon>
        <taxon>Pseudonocardiales</taxon>
        <taxon>Pseudonocardiaceae</taxon>
        <taxon>Actinomycetospora</taxon>
    </lineage>
</organism>
<accession>A0ABV9RAE1</accession>
<dbReference type="NCBIfam" id="TIGR00072">
    <property type="entry name" value="hydrog_prot"/>
    <property type="match status" value="1"/>
</dbReference>
<evidence type="ECO:0000313" key="5">
    <source>
        <dbReference type="EMBL" id="MFC4831136.1"/>
    </source>
</evidence>
<keyword evidence="6" id="KW-1185">Reference proteome</keyword>
<dbReference type="Pfam" id="PF01750">
    <property type="entry name" value="HycI"/>
    <property type="match status" value="1"/>
</dbReference>
<dbReference type="Gene3D" id="3.40.50.1450">
    <property type="entry name" value="HybD-like"/>
    <property type="match status" value="1"/>
</dbReference>
<proteinExistence type="inferred from homology"/>
<evidence type="ECO:0000313" key="6">
    <source>
        <dbReference type="Proteomes" id="UP001595909"/>
    </source>
</evidence>
<keyword evidence="4" id="KW-0378">Hydrolase</keyword>
<keyword evidence="2 5" id="KW-0645">Protease</keyword>
<dbReference type="PANTHER" id="PTHR30302:SF1">
    <property type="entry name" value="HYDROGENASE 2 MATURATION PROTEASE"/>
    <property type="match status" value="1"/>
</dbReference>
<dbReference type="EMBL" id="JBHSIM010000003">
    <property type="protein sequence ID" value="MFC4831136.1"/>
    <property type="molecule type" value="Genomic_DNA"/>
</dbReference>
<comment type="caution">
    <text evidence="5">The sequence shown here is derived from an EMBL/GenBank/DDBJ whole genome shotgun (WGS) entry which is preliminary data.</text>
</comment>
<dbReference type="GO" id="GO:0006508">
    <property type="term" value="P:proteolysis"/>
    <property type="evidence" value="ECO:0007669"/>
    <property type="project" value="UniProtKB-KW"/>
</dbReference>
<dbReference type="SUPFAM" id="SSF53163">
    <property type="entry name" value="HybD-like"/>
    <property type="match status" value="1"/>
</dbReference>
<dbReference type="InterPro" id="IPR023430">
    <property type="entry name" value="Pept_HybD-like_dom_sf"/>
</dbReference>
<dbReference type="InterPro" id="IPR000671">
    <property type="entry name" value="Peptidase_A31"/>
</dbReference>
<sequence>MKVLVAGVGNVFFSDDGFGSEVARRLLADPGALPASVDVVDVGIRGMHLAYQVLDGYEALVVVDAAAHIDDGAAGEPGTLTLVEHDLAAATGDAAFDPHGMEPDAVLELVGALARGVGEGGVDRVLVLGCVPADVGAGMGLSPPVAAAVDEAVDTVGRIVERLIEHRPFTEVGAS</sequence>
<keyword evidence="3" id="KW-0064">Aspartyl protease</keyword>
<evidence type="ECO:0000256" key="4">
    <source>
        <dbReference type="ARBA" id="ARBA00022801"/>
    </source>
</evidence>